<dbReference type="GO" id="GO:0046491">
    <property type="term" value="P:L-methylmalonyl-CoA metabolic process"/>
    <property type="evidence" value="ECO:0007669"/>
    <property type="project" value="TreeGrafter"/>
</dbReference>
<comment type="caution">
    <text evidence="3">The sequence shown here is derived from an EMBL/GenBank/DDBJ whole genome shotgun (WGS) entry which is preliminary data.</text>
</comment>
<dbReference type="InterPro" id="IPR029068">
    <property type="entry name" value="Glyas_Bleomycin-R_OHBP_Dase"/>
</dbReference>
<dbReference type="Proteomes" id="UP000291144">
    <property type="component" value="Unassembled WGS sequence"/>
</dbReference>
<feature type="domain" description="VOC" evidence="2">
    <location>
        <begin position="6"/>
        <end position="145"/>
    </location>
</feature>
<dbReference type="GO" id="GO:0004493">
    <property type="term" value="F:methylmalonyl-CoA epimerase activity"/>
    <property type="evidence" value="ECO:0007669"/>
    <property type="project" value="TreeGrafter"/>
</dbReference>
<dbReference type="GO" id="GO:0046872">
    <property type="term" value="F:metal ion binding"/>
    <property type="evidence" value="ECO:0007669"/>
    <property type="project" value="UniProtKB-KW"/>
</dbReference>
<dbReference type="EMBL" id="SJKB01000013">
    <property type="protein sequence ID" value="TCC56237.1"/>
    <property type="molecule type" value="Genomic_DNA"/>
</dbReference>
<dbReference type="PROSITE" id="PS51819">
    <property type="entry name" value="VOC"/>
    <property type="match status" value="1"/>
</dbReference>
<sequence length="150" mass="16550">MSSFGDMHHVGITVRDLEASLAWYERMFGLKPEFIAQGDGPELSAAVGVPDTKLRFAFLRFGSCVVELLHYDNEREDTFDRSNADVGSAHVCIDVPDIQQSYDDLRAKGAEFLAPPLHIGDGPLEGCAFVYFKDPNGVTLELFQSNGRGH</sequence>
<dbReference type="RefSeq" id="WP_131363484.1">
    <property type="nucleotide sequence ID" value="NZ_SJKB01000013.1"/>
</dbReference>
<evidence type="ECO:0000313" key="3">
    <source>
        <dbReference type="EMBL" id="TCC56237.1"/>
    </source>
</evidence>
<dbReference type="PANTHER" id="PTHR43048">
    <property type="entry name" value="METHYLMALONYL-COA EPIMERASE"/>
    <property type="match status" value="1"/>
</dbReference>
<dbReference type="Pfam" id="PF00903">
    <property type="entry name" value="Glyoxalase"/>
    <property type="match status" value="1"/>
</dbReference>
<proteinExistence type="predicted"/>
<evidence type="ECO:0000259" key="2">
    <source>
        <dbReference type="PROSITE" id="PS51819"/>
    </source>
</evidence>
<dbReference type="InterPro" id="IPR051785">
    <property type="entry name" value="MMCE/EMCE_epimerase"/>
</dbReference>
<protein>
    <recommendedName>
        <fullName evidence="2">VOC domain-containing protein</fullName>
    </recommendedName>
</protein>
<dbReference type="InterPro" id="IPR037523">
    <property type="entry name" value="VOC_core"/>
</dbReference>
<name>A0A4R0KA88_9ACTN</name>
<accession>A0A4R0KA88</accession>
<reference evidence="3 4" key="1">
    <citation type="submission" date="2019-02" db="EMBL/GenBank/DDBJ databases">
        <title>Kribbella capetownensis sp. nov. and Kribbella speibonae sp. nov., isolated from soil.</title>
        <authorList>
            <person name="Curtis S.M."/>
            <person name="Norton I."/>
            <person name="Everest G.J."/>
            <person name="Meyers P.R."/>
        </authorList>
    </citation>
    <scope>NUCLEOTIDE SEQUENCE [LARGE SCALE GENOMIC DNA]</scope>
    <source>
        <strain evidence="3 4">NRRL B-24813</strain>
    </source>
</reference>
<evidence type="ECO:0000256" key="1">
    <source>
        <dbReference type="ARBA" id="ARBA00022723"/>
    </source>
</evidence>
<dbReference type="PANTHER" id="PTHR43048:SF6">
    <property type="entry name" value="BLR8189 PROTEIN"/>
    <property type="match status" value="1"/>
</dbReference>
<evidence type="ECO:0000313" key="4">
    <source>
        <dbReference type="Proteomes" id="UP000291144"/>
    </source>
</evidence>
<dbReference type="InterPro" id="IPR004360">
    <property type="entry name" value="Glyas_Fos-R_dOase_dom"/>
</dbReference>
<dbReference type="AlphaFoldDB" id="A0A4R0KA88"/>
<keyword evidence="1" id="KW-0479">Metal-binding</keyword>
<dbReference type="SUPFAM" id="SSF54593">
    <property type="entry name" value="Glyoxalase/Bleomycin resistance protein/Dihydroxybiphenyl dioxygenase"/>
    <property type="match status" value="1"/>
</dbReference>
<dbReference type="Gene3D" id="3.10.180.10">
    <property type="entry name" value="2,3-Dihydroxybiphenyl 1,2-Dioxygenase, domain 1"/>
    <property type="match status" value="1"/>
</dbReference>
<organism evidence="3 4">
    <name type="scientific">Kribbella pittospori</name>
    <dbReference type="NCBI Taxonomy" id="722689"/>
    <lineage>
        <taxon>Bacteria</taxon>
        <taxon>Bacillati</taxon>
        <taxon>Actinomycetota</taxon>
        <taxon>Actinomycetes</taxon>
        <taxon>Propionibacteriales</taxon>
        <taxon>Kribbellaceae</taxon>
        <taxon>Kribbella</taxon>
    </lineage>
</organism>
<keyword evidence="4" id="KW-1185">Reference proteome</keyword>
<dbReference type="OrthoDB" id="5242400at2"/>
<gene>
    <name evidence="3" type="ORF">E0H73_34395</name>
</gene>